<dbReference type="STRING" id="1280953.HOC_16456"/>
<comment type="caution">
    <text evidence="3">The sequence shown here is derived from an EMBL/GenBank/DDBJ whole genome shotgun (WGS) entry which is preliminary data.</text>
</comment>
<dbReference type="PANTHER" id="PTHR12147">
    <property type="entry name" value="METALLOPEPTIDASE M28 FAMILY MEMBER"/>
    <property type="match status" value="1"/>
</dbReference>
<dbReference type="Gene3D" id="3.40.630.10">
    <property type="entry name" value="Zn peptidases"/>
    <property type="match status" value="1"/>
</dbReference>
<evidence type="ECO:0000256" key="1">
    <source>
        <dbReference type="SAM" id="Phobius"/>
    </source>
</evidence>
<dbReference type="EMBL" id="ARYL01000032">
    <property type="protein sequence ID" value="KDA01255.1"/>
    <property type="molecule type" value="Genomic_DNA"/>
</dbReference>
<dbReference type="eggNOG" id="COG2234">
    <property type="taxonomic scope" value="Bacteria"/>
</dbReference>
<dbReference type="GO" id="GO:0008235">
    <property type="term" value="F:metalloexopeptidase activity"/>
    <property type="evidence" value="ECO:0007669"/>
    <property type="project" value="InterPro"/>
</dbReference>
<feature type="domain" description="Peptidase M28" evidence="2">
    <location>
        <begin position="114"/>
        <end position="312"/>
    </location>
</feature>
<dbReference type="GO" id="GO:0006508">
    <property type="term" value="P:proteolysis"/>
    <property type="evidence" value="ECO:0007669"/>
    <property type="project" value="InterPro"/>
</dbReference>
<accession>A0A059G3U9</accession>
<organism evidence="3 4">
    <name type="scientific">Hyphomonas oceanitis SCH89</name>
    <dbReference type="NCBI Taxonomy" id="1280953"/>
    <lineage>
        <taxon>Bacteria</taxon>
        <taxon>Pseudomonadati</taxon>
        <taxon>Pseudomonadota</taxon>
        <taxon>Alphaproteobacteria</taxon>
        <taxon>Hyphomonadales</taxon>
        <taxon>Hyphomonadaceae</taxon>
        <taxon>Hyphomonas</taxon>
    </lineage>
</organism>
<dbReference type="PANTHER" id="PTHR12147:SF26">
    <property type="entry name" value="PEPTIDASE M28 DOMAIN-CONTAINING PROTEIN"/>
    <property type="match status" value="1"/>
</dbReference>
<dbReference type="PATRIC" id="fig|1280953.3.peg.3299"/>
<keyword evidence="1" id="KW-0812">Transmembrane</keyword>
<dbReference type="Proteomes" id="UP000024942">
    <property type="component" value="Unassembled WGS sequence"/>
</dbReference>
<dbReference type="SUPFAM" id="SSF53187">
    <property type="entry name" value="Zn-dependent exopeptidases"/>
    <property type="match status" value="1"/>
</dbReference>
<name>A0A059G3U9_9PROT</name>
<gene>
    <name evidence="3" type="ORF">HOC_16456</name>
</gene>
<dbReference type="AlphaFoldDB" id="A0A059G3U9"/>
<evidence type="ECO:0000259" key="2">
    <source>
        <dbReference type="Pfam" id="PF04389"/>
    </source>
</evidence>
<dbReference type="Pfam" id="PF04389">
    <property type="entry name" value="Peptidase_M28"/>
    <property type="match status" value="1"/>
</dbReference>
<keyword evidence="4" id="KW-1185">Reference proteome</keyword>
<proteinExistence type="predicted"/>
<keyword evidence="1" id="KW-1133">Transmembrane helix</keyword>
<feature type="transmembrane region" description="Helical" evidence="1">
    <location>
        <begin position="7"/>
        <end position="28"/>
    </location>
</feature>
<evidence type="ECO:0000313" key="4">
    <source>
        <dbReference type="Proteomes" id="UP000024942"/>
    </source>
</evidence>
<sequence>MGNRKTWITAGLLGVIALVICGVLLSLGNEEEAPSLVQYQPKYIDAGAMLRFTETLSSDALEGRATGTRGNQAARDFIQKRFETLGIQMLGGAFVHPFTATPDTEGDSSVNGANVVGMIKGTTDGPVLLITAHYDHLGVIDGEIYNGADDNASGTAALIDVAQYFTRHKPVHDIVFAALDGEEIGLLGAHALMEDASVPMQRVVLNMNYDMVSRSEIGELYVAGTFHNPDLLPLVERVASEAPVKLIAGHDDPALGAADDWTSQSDHSVFHDAGIAFLYFGVEDHPGYHTPSDDYANITPDFFARAGDTLVMAAMAADEELDIIGGEKAAD</sequence>
<protein>
    <submittedName>
        <fullName evidence="3">M20/M25/M40 family peptidase</fullName>
    </submittedName>
</protein>
<dbReference type="RefSeq" id="WP_051625013.1">
    <property type="nucleotide sequence ID" value="NZ_ARYL01000032.1"/>
</dbReference>
<dbReference type="OrthoDB" id="1521787at2"/>
<evidence type="ECO:0000313" key="3">
    <source>
        <dbReference type="EMBL" id="KDA01255.1"/>
    </source>
</evidence>
<reference evidence="3 4" key="1">
    <citation type="journal article" date="2014" name="Antonie Van Leeuwenhoek">
        <title>Hyphomonas beringensis sp. nov. and Hyphomonas chukchiensis sp. nov., isolated from surface seawater of the Bering Sea and Chukchi Sea.</title>
        <authorList>
            <person name="Li C."/>
            <person name="Lai Q."/>
            <person name="Li G."/>
            <person name="Dong C."/>
            <person name="Wang J."/>
            <person name="Liao Y."/>
            <person name="Shao Z."/>
        </authorList>
    </citation>
    <scope>NUCLEOTIDE SEQUENCE [LARGE SCALE GENOMIC DNA]</scope>
    <source>
        <strain evidence="3 4">SCH89</strain>
    </source>
</reference>
<dbReference type="InterPro" id="IPR045175">
    <property type="entry name" value="M28_fam"/>
</dbReference>
<dbReference type="InterPro" id="IPR007484">
    <property type="entry name" value="Peptidase_M28"/>
</dbReference>
<keyword evidence="1" id="KW-0472">Membrane</keyword>